<feature type="compositionally biased region" description="Pro residues" evidence="14">
    <location>
        <begin position="339"/>
        <end position="358"/>
    </location>
</feature>
<keyword evidence="3 13" id="KW-0716">Sensory transduction</keyword>
<feature type="region of interest" description="Disordered" evidence="14">
    <location>
        <begin position="1"/>
        <end position="24"/>
    </location>
</feature>
<comment type="similarity">
    <text evidence="13">Belongs to the G-protein coupled receptor 1 family. Opsin subfamily.</text>
</comment>
<dbReference type="Pfam" id="PF00001">
    <property type="entry name" value="7tm_1"/>
    <property type="match status" value="1"/>
</dbReference>
<name>A0A1B1SK61_9VERT</name>
<feature type="transmembrane region" description="Helical" evidence="13">
    <location>
        <begin position="113"/>
        <end position="132"/>
    </location>
</feature>
<dbReference type="InterPro" id="IPR000276">
    <property type="entry name" value="GPCR_Rhodpsn"/>
</dbReference>
<keyword evidence="4 13" id="KW-0812">Transmembrane</keyword>
<dbReference type="GO" id="GO:0007601">
    <property type="term" value="P:visual perception"/>
    <property type="evidence" value="ECO:0007669"/>
    <property type="project" value="InterPro"/>
</dbReference>
<evidence type="ECO:0000256" key="6">
    <source>
        <dbReference type="ARBA" id="ARBA00022989"/>
    </source>
</evidence>
<feature type="region of interest" description="Disordered" evidence="14">
    <location>
        <begin position="328"/>
        <end position="365"/>
    </location>
</feature>
<accession>A0A1B1SK61</accession>
<keyword evidence="10" id="KW-1015">Disulfide bond</keyword>
<evidence type="ECO:0000256" key="1">
    <source>
        <dbReference type="ARBA" id="ARBA00004141"/>
    </source>
</evidence>
<feature type="compositionally biased region" description="Polar residues" evidence="14">
    <location>
        <begin position="1"/>
        <end position="10"/>
    </location>
</feature>
<feature type="transmembrane region" description="Helical" evidence="13">
    <location>
        <begin position="153"/>
        <end position="175"/>
    </location>
</feature>
<reference evidence="16" key="1">
    <citation type="journal article" date="2016" name="Mol. Biol. Evol.">
        <title>Evolution of Vertebrate Phototransduction: Cascade Activation.</title>
        <authorList>
            <person name="Lamb T.D."/>
            <person name="Patel H."/>
            <person name="Chuah A."/>
            <person name="Natoli R.C."/>
            <person name="Davies W.I."/>
            <person name="Hart N.S."/>
            <person name="Collin S.P."/>
            <person name="Hunt D.M."/>
        </authorList>
    </citation>
    <scope>NUCLEOTIDE SEQUENCE</scope>
</reference>
<feature type="transmembrane region" description="Helical" evidence="13">
    <location>
        <begin position="249"/>
        <end position="275"/>
    </location>
</feature>
<evidence type="ECO:0000256" key="12">
    <source>
        <dbReference type="ARBA" id="ARBA00023224"/>
    </source>
</evidence>
<dbReference type="GO" id="GO:0009881">
    <property type="term" value="F:photoreceptor activity"/>
    <property type="evidence" value="ECO:0007669"/>
    <property type="project" value="UniProtKB-KW"/>
</dbReference>
<evidence type="ECO:0000256" key="8">
    <source>
        <dbReference type="ARBA" id="ARBA00023040"/>
    </source>
</evidence>
<keyword evidence="5 13" id="KW-0681">Retinal protein</keyword>
<keyword evidence="9 13" id="KW-0472">Membrane</keyword>
<keyword evidence="7 13" id="KW-0157">Chromophore</keyword>
<keyword evidence="8 13" id="KW-0297">G-protein coupled receptor</keyword>
<keyword evidence="6 13" id="KW-1133">Transmembrane helix</keyword>
<keyword evidence="12 13" id="KW-0807">Transducer</keyword>
<dbReference type="GO" id="GO:0016020">
    <property type="term" value="C:membrane"/>
    <property type="evidence" value="ECO:0007669"/>
    <property type="project" value="UniProtKB-SubCell"/>
</dbReference>
<dbReference type="EMBL" id="KT749684">
    <property type="protein sequence ID" value="ANV21073.1"/>
    <property type="molecule type" value="mRNA"/>
</dbReference>
<evidence type="ECO:0000256" key="13">
    <source>
        <dbReference type="RuleBase" id="RU004951"/>
    </source>
</evidence>
<evidence type="ECO:0000256" key="5">
    <source>
        <dbReference type="ARBA" id="ARBA00022925"/>
    </source>
</evidence>
<dbReference type="PRINTS" id="PR00237">
    <property type="entry name" value="GPCRRHODOPSN"/>
</dbReference>
<evidence type="ECO:0000256" key="7">
    <source>
        <dbReference type="ARBA" id="ARBA00022991"/>
    </source>
</evidence>
<dbReference type="InterPro" id="IPR001760">
    <property type="entry name" value="Opsin"/>
</dbReference>
<dbReference type="InterPro" id="IPR027430">
    <property type="entry name" value="Retinal_BS"/>
</dbReference>
<evidence type="ECO:0000256" key="14">
    <source>
        <dbReference type="SAM" id="MobiDB-lite"/>
    </source>
</evidence>
<dbReference type="InterPro" id="IPR017452">
    <property type="entry name" value="GPCR_Rhodpsn_7TM"/>
</dbReference>
<dbReference type="AlphaFoldDB" id="A0A1B1SK61"/>
<feature type="domain" description="G-protein coupled receptors family 1 profile" evidence="15">
    <location>
        <begin position="51"/>
        <end position="303"/>
    </location>
</feature>
<evidence type="ECO:0000256" key="9">
    <source>
        <dbReference type="ARBA" id="ARBA00023136"/>
    </source>
</evidence>
<dbReference type="PRINTS" id="PR00238">
    <property type="entry name" value="OPSIN"/>
</dbReference>
<dbReference type="GO" id="GO:0004930">
    <property type="term" value="F:G protein-coupled receptor activity"/>
    <property type="evidence" value="ECO:0007669"/>
    <property type="project" value="UniProtKB-KW"/>
</dbReference>
<comment type="subcellular location">
    <subcellularLocation>
        <location evidence="1 13">Membrane</location>
        <topology evidence="1 13">Multi-pass membrane protein</topology>
    </subcellularLocation>
</comment>
<feature type="transmembrane region" description="Helical" evidence="13">
    <location>
        <begin position="287"/>
        <end position="306"/>
    </location>
</feature>
<evidence type="ECO:0000256" key="3">
    <source>
        <dbReference type="ARBA" id="ARBA00022606"/>
    </source>
</evidence>
<dbReference type="PROSITE" id="PS50262">
    <property type="entry name" value="G_PROTEIN_RECEP_F1_2"/>
    <property type="match status" value="1"/>
</dbReference>
<evidence type="ECO:0000256" key="10">
    <source>
        <dbReference type="ARBA" id="ARBA00023157"/>
    </source>
</evidence>
<feature type="transmembrane region" description="Helical" evidence="13">
    <location>
        <begin position="195"/>
        <end position="228"/>
    </location>
</feature>
<evidence type="ECO:0000256" key="4">
    <source>
        <dbReference type="ARBA" id="ARBA00022692"/>
    </source>
</evidence>
<evidence type="ECO:0000256" key="11">
    <source>
        <dbReference type="ARBA" id="ARBA00023170"/>
    </source>
</evidence>
<feature type="transmembrane region" description="Helical" evidence="13">
    <location>
        <begin position="32"/>
        <end position="59"/>
    </location>
</feature>
<dbReference type="SUPFAM" id="SSF81321">
    <property type="entry name" value="Family A G protein-coupled receptor-like"/>
    <property type="match status" value="1"/>
</dbReference>
<evidence type="ECO:0000259" key="15">
    <source>
        <dbReference type="PROSITE" id="PS50262"/>
    </source>
</evidence>
<evidence type="ECO:0000313" key="16">
    <source>
        <dbReference type="EMBL" id="ANV21073.1"/>
    </source>
</evidence>
<sequence>MQEQSSSSTALAVFGATPPGSTPPGPTIFPPAGYTVLATLMFLNASFSIVNNALVIAITCRYPSLRNPLNALILSMSVSDLLMSLFGTTVAAVTNLHGSLRHIGHAGCVFQGFTVNYFGCVSLWSLTLLAYERRLVVTHGCSLRGGWSRARRGLAFVWTFCLVWAVAPLLGWSAYGPEGVQTSCSLAWERRSLSNYTYLVGYFLSCFAVPVSIIIFSYGNVLCSLHTLNKKIERVGGHRDPREEVRAAVMVLAMVGAFMACWLPYTLLALCVVLAPGTHIPPLVATLPMYFAKTSPIYNPIIYFFLNRQFRVCAVEFVTCGAVRLNEPDGDGGSVSLAPTPPPGATELPAPPPPPPPRRNQVSPA</sequence>
<dbReference type="PANTHER" id="PTHR24240">
    <property type="entry name" value="OPSIN"/>
    <property type="match status" value="1"/>
</dbReference>
<organism evidence="16">
    <name type="scientific">Geotria australis</name>
    <dbReference type="NCBI Taxonomy" id="71168"/>
    <lineage>
        <taxon>Eukaryota</taxon>
        <taxon>Metazoa</taxon>
        <taxon>Chordata</taxon>
        <taxon>Craniata</taxon>
        <taxon>Vertebrata</taxon>
        <taxon>Cyclostomata</taxon>
        <taxon>Hyperoartia</taxon>
        <taxon>Petromyzontiformes</taxon>
        <taxon>Geotriidae</taxon>
        <taxon>Geotria</taxon>
    </lineage>
</organism>
<dbReference type="InterPro" id="IPR050125">
    <property type="entry name" value="GPCR_opsins"/>
</dbReference>
<dbReference type="GO" id="GO:0007602">
    <property type="term" value="P:phototransduction"/>
    <property type="evidence" value="ECO:0007669"/>
    <property type="project" value="UniProtKB-KW"/>
</dbReference>
<dbReference type="Gene3D" id="1.20.1070.10">
    <property type="entry name" value="Rhodopsin 7-helix transmembrane proteins"/>
    <property type="match status" value="1"/>
</dbReference>
<evidence type="ECO:0000256" key="2">
    <source>
        <dbReference type="ARBA" id="ARBA00022543"/>
    </source>
</evidence>
<keyword evidence="11 13" id="KW-0675">Receptor</keyword>
<protein>
    <submittedName>
        <fullName evidence="16">Parietopsin</fullName>
    </submittedName>
</protein>
<dbReference type="PROSITE" id="PS00238">
    <property type="entry name" value="OPSIN"/>
    <property type="match status" value="1"/>
</dbReference>
<keyword evidence="2 13" id="KW-0600">Photoreceptor protein</keyword>
<feature type="transmembrane region" description="Helical" evidence="13">
    <location>
        <begin position="71"/>
        <end position="93"/>
    </location>
</feature>
<proteinExistence type="evidence at transcript level"/>